<gene>
    <name evidence="2" type="ORF">BC739_003423</name>
</gene>
<feature type="transmembrane region" description="Helical" evidence="1">
    <location>
        <begin position="145"/>
        <end position="165"/>
    </location>
</feature>
<accession>A0ABR6BH52</accession>
<organism evidence="2 3">
    <name type="scientific">Kutzneria viridogrisea</name>
    <dbReference type="NCBI Taxonomy" id="47990"/>
    <lineage>
        <taxon>Bacteria</taxon>
        <taxon>Bacillati</taxon>
        <taxon>Actinomycetota</taxon>
        <taxon>Actinomycetes</taxon>
        <taxon>Pseudonocardiales</taxon>
        <taxon>Pseudonocardiaceae</taxon>
        <taxon>Kutzneria</taxon>
    </lineage>
</organism>
<evidence type="ECO:0000313" key="2">
    <source>
        <dbReference type="EMBL" id="MBA8926224.1"/>
    </source>
</evidence>
<keyword evidence="3" id="KW-1185">Reference proteome</keyword>
<protein>
    <recommendedName>
        <fullName evidence="4">Integral membrane protein</fullName>
    </recommendedName>
</protein>
<evidence type="ECO:0000313" key="3">
    <source>
        <dbReference type="Proteomes" id="UP000517916"/>
    </source>
</evidence>
<name>A0ABR6BH52_9PSEU</name>
<feature type="transmembrane region" description="Helical" evidence="1">
    <location>
        <begin position="338"/>
        <end position="355"/>
    </location>
</feature>
<sequence>MDEARRARAEAWFRQRGLPSVVRGSSGLGDLTVRVAPAVAFLTVLEVLVTVFAAMTPDTEAAMGARLEDPNFALAYVVVAALTVILPLLAAWLVLRWNRRRRMRQLTITVVLVVSLVEIVLLPVIGHLAKVTDSVSEGVVENLLLVIALYVLVKIGAGSVLGWALRAALSQVKAVGTLTSKALPLLLLFATFLFLTTELWQVTATLTRARLWGVVAFFAVVGVVFLVSVLVEELRNLVQRVDRNVPPERLLATPFQMQARHPDHDEDPPLRRGEQLNLVFVLVLAQLLQVVVFGVLVFLFFLAFGVLAIDDDVIKSWTTHDPTPGTLFKLHLPLSNELIQVSVFLAVFSGLYFAASAATDPLYRQAFLQPLLDDVSVSLTARHLYLRDIS</sequence>
<keyword evidence="1" id="KW-0812">Transmembrane</keyword>
<keyword evidence="1" id="KW-1133">Transmembrane helix</keyword>
<feature type="transmembrane region" description="Helical" evidence="1">
    <location>
        <begin position="106"/>
        <end position="125"/>
    </location>
</feature>
<reference evidence="2 3" key="1">
    <citation type="submission" date="2020-08" db="EMBL/GenBank/DDBJ databases">
        <title>Genomic Encyclopedia of Archaeal and Bacterial Type Strains, Phase II (KMG-II): from individual species to whole genera.</title>
        <authorList>
            <person name="Goeker M."/>
        </authorList>
    </citation>
    <scope>NUCLEOTIDE SEQUENCE [LARGE SCALE GENOMIC DNA]</scope>
    <source>
        <strain evidence="2 3">DSM 43850</strain>
    </source>
</reference>
<proteinExistence type="predicted"/>
<evidence type="ECO:0000256" key="1">
    <source>
        <dbReference type="SAM" id="Phobius"/>
    </source>
</evidence>
<feature type="transmembrane region" description="Helical" evidence="1">
    <location>
        <begin position="73"/>
        <end position="94"/>
    </location>
</feature>
<dbReference type="RefSeq" id="WP_182837671.1">
    <property type="nucleotide sequence ID" value="NZ_BAAABQ010000009.1"/>
</dbReference>
<dbReference type="EMBL" id="JACJID010000002">
    <property type="protein sequence ID" value="MBA8926224.1"/>
    <property type="molecule type" value="Genomic_DNA"/>
</dbReference>
<feature type="transmembrane region" description="Helical" evidence="1">
    <location>
        <begin position="31"/>
        <end position="53"/>
    </location>
</feature>
<comment type="caution">
    <text evidence="2">The sequence shown here is derived from an EMBL/GenBank/DDBJ whole genome shotgun (WGS) entry which is preliminary data.</text>
</comment>
<feature type="transmembrane region" description="Helical" evidence="1">
    <location>
        <begin position="278"/>
        <end position="309"/>
    </location>
</feature>
<evidence type="ECO:0008006" key="4">
    <source>
        <dbReference type="Google" id="ProtNLM"/>
    </source>
</evidence>
<dbReference type="Proteomes" id="UP000517916">
    <property type="component" value="Unassembled WGS sequence"/>
</dbReference>
<keyword evidence="1" id="KW-0472">Membrane</keyword>
<feature type="transmembrane region" description="Helical" evidence="1">
    <location>
        <begin position="209"/>
        <end position="231"/>
    </location>
</feature>